<evidence type="ECO:0000313" key="4">
    <source>
        <dbReference type="Proteomes" id="UP001431776"/>
    </source>
</evidence>
<dbReference type="PANTHER" id="PTHR33393">
    <property type="entry name" value="POLYGLUTAMINE SYNTHESIS ACCESSORY PROTEIN RV0574C-RELATED"/>
    <property type="match status" value="1"/>
</dbReference>
<sequence length="363" mass="40971">MSEVRIACVGDIMCGEWFSKVGWGVSTALKKHGRAFLAQDVADVLRSHDLVLGNIECVLSEVGRRENSLRSLHMRGRSESARLLADWGITLGHVANNHILEHGVEAARDTVRHLEAAGIRAVGAGRDNQFDKTLTAVPIETGPSVLSVIGVCFHPGEYAHCPGTLEQLTETVRQEKEKGRVVLVSVHWGDELIDRPSLWQRWAARQLVQAGAKMVIGHHAHVFQGVETIDDSLVAYSTGNFIFDCCSRHLLWTAILSITLQEGVITGWETIPVTIESDYRPMLATGSKKAFIHEEIARRCTLMGLHTDDTEDYERAYRSEVESLEMADRKCIWAYIFKNWFRYRPVLWPQLILRPILRRLGRW</sequence>
<name>A0AAW6TVL4_9BACT</name>
<dbReference type="InterPro" id="IPR019079">
    <property type="entry name" value="Capsule_synth_CapA"/>
</dbReference>
<dbReference type="Pfam" id="PF09587">
    <property type="entry name" value="PGA_cap"/>
    <property type="match status" value="1"/>
</dbReference>
<dbReference type="SUPFAM" id="SSF56300">
    <property type="entry name" value="Metallo-dependent phosphatases"/>
    <property type="match status" value="1"/>
</dbReference>
<evidence type="ECO:0000259" key="2">
    <source>
        <dbReference type="SMART" id="SM00854"/>
    </source>
</evidence>
<accession>A0AAW6TVL4</accession>
<dbReference type="AlphaFoldDB" id="A0AAW6TVL4"/>
<feature type="domain" description="Capsule synthesis protein CapA" evidence="2">
    <location>
        <begin position="5"/>
        <end position="245"/>
    </location>
</feature>
<proteinExistence type="inferred from homology"/>
<keyword evidence="3" id="KW-0378">Hydrolase</keyword>
<dbReference type="InterPro" id="IPR029052">
    <property type="entry name" value="Metallo-depent_PP-like"/>
</dbReference>
<comment type="caution">
    <text evidence="3">The sequence shown here is derived from an EMBL/GenBank/DDBJ whole genome shotgun (WGS) entry which is preliminary data.</text>
</comment>
<dbReference type="SMART" id="SM00854">
    <property type="entry name" value="PGA_cap"/>
    <property type="match status" value="1"/>
</dbReference>
<protein>
    <submittedName>
        <fullName evidence="3">CapA family protein</fullName>
        <ecNumber evidence="3">3.1.-.-</ecNumber>
    </submittedName>
</protein>
<evidence type="ECO:0000313" key="3">
    <source>
        <dbReference type="EMBL" id="MDI6449693.1"/>
    </source>
</evidence>
<dbReference type="EMBL" id="JASCXX010000012">
    <property type="protein sequence ID" value="MDI6449693.1"/>
    <property type="molecule type" value="Genomic_DNA"/>
</dbReference>
<dbReference type="PANTHER" id="PTHR33393:SF11">
    <property type="entry name" value="POLYGLUTAMINE SYNTHESIS ACCESSORY PROTEIN RV0574C-RELATED"/>
    <property type="match status" value="1"/>
</dbReference>
<evidence type="ECO:0000256" key="1">
    <source>
        <dbReference type="ARBA" id="ARBA00005662"/>
    </source>
</evidence>
<comment type="similarity">
    <text evidence="1">Belongs to the CapA family.</text>
</comment>
<dbReference type="CDD" id="cd07381">
    <property type="entry name" value="MPP_CapA"/>
    <property type="match status" value="1"/>
</dbReference>
<dbReference type="RefSeq" id="WP_349245101.1">
    <property type="nucleotide sequence ID" value="NZ_JASCXX010000012.1"/>
</dbReference>
<keyword evidence="4" id="KW-1185">Reference proteome</keyword>
<dbReference type="Proteomes" id="UP001431776">
    <property type="component" value="Unassembled WGS sequence"/>
</dbReference>
<reference evidence="3" key="1">
    <citation type="submission" date="2023-05" db="EMBL/GenBank/DDBJ databases">
        <title>Anaerotaeda fermentans gen. nov., sp. nov., a novel anaerobic planctomycete of the new family within the order Sedimentisphaerales isolated from Taman Peninsula, Russia.</title>
        <authorList>
            <person name="Khomyakova M.A."/>
            <person name="Merkel A.Y."/>
            <person name="Slobodkin A.I."/>
        </authorList>
    </citation>
    <scope>NUCLEOTIDE SEQUENCE</scope>
    <source>
        <strain evidence="3">M17dextr</strain>
    </source>
</reference>
<dbReference type="EC" id="3.1.-.-" evidence="3"/>
<gene>
    <name evidence="3" type="ORF">QJ522_11610</name>
</gene>
<dbReference type="InterPro" id="IPR052169">
    <property type="entry name" value="CW_Biosynth-Accessory"/>
</dbReference>
<dbReference type="GO" id="GO:0016787">
    <property type="term" value="F:hydrolase activity"/>
    <property type="evidence" value="ECO:0007669"/>
    <property type="project" value="UniProtKB-KW"/>
</dbReference>
<organism evidence="3 4">
    <name type="scientific">Anaerobaca lacustris</name>
    <dbReference type="NCBI Taxonomy" id="3044600"/>
    <lineage>
        <taxon>Bacteria</taxon>
        <taxon>Pseudomonadati</taxon>
        <taxon>Planctomycetota</taxon>
        <taxon>Phycisphaerae</taxon>
        <taxon>Sedimentisphaerales</taxon>
        <taxon>Anaerobacaceae</taxon>
        <taxon>Anaerobaca</taxon>
    </lineage>
</organism>